<dbReference type="SMART" id="SM00388">
    <property type="entry name" value="HisKA"/>
    <property type="match status" value="1"/>
</dbReference>
<feature type="domain" description="HPt" evidence="19">
    <location>
        <begin position="847"/>
        <end position="943"/>
    </location>
</feature>
<evidence type="ECO:0000256" key="2">
    <source>
        <dbReference type="ARBA" id="ARBA00004651"/>
    </source>
</evidence>
<sequence length="943" mass="104875">MLLGSMLFIGIVPAFLYSWLSSDKLSTVAIGQIAKGLSSRTELAAHNLDDILAQRVLSIQKLASSPVFELEADKALVNQNFIGSYLNELTDVDEGFDEIYLIETEQQQTELLASSSNQSLEHITSALSDGGITLHSERVHELVQENSSLLFSTPQLFDDHAYLYIITSIRHEHHHEDTKERFLVIKYQLEELNSQLTFLGERISNSDYIMLIDDQGDPVLKGRHQGQSLVAFSDFKRFYQQTLTQRPAAANELMTYDNQAKETMVATLSPLTYALPGLPQWSLVSITPKHTVTATIEYLHNYFMLALLATAGIVLFLSWMLSRRITVPIAKLSRFAAQFKLGNYTRNENFRGPHEFQVLHDALNQGADKISLDTKRLNQALQKAESADRAKSAFLANLSHEIRTPMNGMLGLSQLLLKTDLNKEQEQHLRTLLDSGKHMMALLNDILDFSKIEQGQLKLDPTHFCFTDLVGSIESTYYSLAKEKGIGFNIHCEFEQSRWFYADKARIRQILFNLISNAIKFTEKGSVDVILRLDDIEGSNQQKLTIVTQDTGIGIPPDRVELIFNPFAQAEASTSRRFGGTGLGLSIVNQLANLMDGGVTVKSEQGQGSTFTVELAVNEGQFTEEEQQEVNFDHSAFANLKVLIVEDNNLNVMIIETFLKHRGFVTSVAENGAEALAMLEDNIYDLILMDNHMPVMDGIEATGRIRALSSIASQTPIFACTADVFAETQQNMMNAGVDCVITKPLDERKLLDALQRFKSKITAMAAHREKLTVTTPAAPISVVPPVEANSLVLEGATPLLDNEQGDDMNSDDFSDFGLDGIESSMTLDPAAFSEVDINALLEVMDHDHDISVQFLHMYSDEHGNDIAKLTEAIDQQDFDNAVLISHSLKGASGSVCAYKVQQAATVVEKQLKQKQIPPVADIEQLKKMLDAACQQIKQQLAYP</sequence>
<dbReference type="Gene3D" id="6.10.340.10">
    <property type="match status" value="1"/>
</dbReference>
<feature type="domain" description="Histidine kinase" evidence="17">
    <location>
        <begin position="397"/>
        <end position="619"/>
    </location>
</feature>
<dbReference type="CDD" id="cd00088">
    <property type="entry name" value="HPT"/>
    <property type="match status" value="1"/>
</dbReference>
<keyword evidence="4" id="KW-1003">Cell membrane</keyword>
<dbReference type="SUPFAM" id="SSF52172">
    <property type="entry name" value="CheY-like"/>
    <property type="match status" value="1"/>
</dbReference>
<dbReference type="FunFam" id="1.10.287.130:FF:000004">
    <property type="entry name" value="Ethylene receptor 1"/>
    <property type="match status" value="1"/>
</dbReference>
<keyword evidence="13 16" id="KW-0472">Membrane</keyword>
<name>A0A2T3NX87_9GAMM</name>
<dbReference type="FunFam" id="3.30.565.10:FF:000010">
    <property type="entry name" value="Sensor histidine kinase RcsC"/>
    <property type="match status" value="1"/>
</dbReference>
<keyword evidence="11 16" id="KW-1133">Transmembrane helix</keyword>
<dbReference type="InterPro" id="IPR008207">
    <property type="entry name" value="Sig_transdc_His_kin_Hpt_dom"/>
</dbReference>
<dbReference type="SUPFAM" id="SSF47226">
    <property type="entry name" value="Histidine-containing phosphotransfer domain, HPT domain"/>
    <property type="match status" value="1"/>
</dbReference>
<dbReference type="Gene3D" id="3.30.565.10">
    <property type="entry name" value="Histidine kinase-like ATPase, C-terminal domain"/>
    <property type="match status" value="1"/>
</dbReference>
<evidence type="ECO:0000256" key="3">
    <source>
        <dbReference type="ARBA" id="ARBA00012438"/>
    </source>
</evidence>
<proteinExistence type="predicted"/>
<dbReference type="GO" id="GO:0000155">
    <property type="term" value="F:phosphorelay sensor kinase activity"/>
    <property type="evidence" value="ECO:0007669"/>
    <property type="project" value="InterPro"/>
</dbReference>
<keyword evidence="6" id="KW-0808">Transferase</keyword>
<evidence type="ECO:0000256" key="15">
    <source>
        <dbReference type="PROSITE-ProRule" id="PRU00169"/>
    </source>
</evidence>
<feature type="domain" description="Response regulatory" evidence="18">
    <location>
        <begin position="641"/>
        <end position="758"/>
    </location>
</feature>
<dbReference type="CDD" id="cd16922">
    <property type="entry name" value="HATPase_EvgS-ArcB-TorS-like"/>
    <property type="match status" value="1"/>
</dbReference>
<dbReference type="SUPFAM" id="SSF47384">
    <property type="entry name" value="Homodimeric domain of signal transducing histidine kinase"/>
    <property type="match status" value="1"/>
</dbReference>
<accession>A0A2T3NX87</accession>
<evidence type="ECO:0000313" key="21">
    <source>
        <dbReference type="Proteomes" id="UP000241771"/>
    </source>
</evidence>
<evidence type="ECO:0000256" key="11">
    <source>
        <dbReference type="ARBA" id="ARBA00022989"/>
    </source>
</evidence>
<dbReference type="EC" id="2.7.13.3" evidence="3"/>
<dbReference type="InterPro" id="IPR004358">
    <property type="entry name" value="Sig_transdc_His_kin-like_C"/>
</dbReference>
<dbReference type="SUPFAM" id="SSF55874">
    <property type="entry name" value="ATPase domain of HSP90 chaperone/DNA topoisomerase II/histidine kinase"/>
    <property type="match status" value="1"/>
</dbReference>
<evidence type="ECO:0000256" key="1">
    <source>
        <dbReference type="ARBA" id="ARBA00000085"/>
    </source>
</evidence>
<dbReference type="PRINTS" id="PR00344">
    <property type="entry name" value="BCTRLSENSOR"/>
</dbReference>
<evidence type="ECO:0000313" key="20">
    <source>
        <dbReference type="EMBL" id="PSW20890.1"/>
    </source>
</evidence>
<keyword evidence="9" id="KW-0418">Kinase</keyword>
<dbReference type="Gene3D" id="3.40.50.2300">
    <property type="match status" value="1"/>
</dbReference>
<dbReference type="PROSITE" id="PS50109">
    <property type="entry name" value="HIS_KIN"/>
    <property type="match status" value="1"/>
</dbReference>
<evidence type="ECO:0000256" key="4">
    <source>
        <dbReference type="ARBA" id="ARBA00022475"/>
    </source>
</evidence>
<dbReference type="PANTHER" id="PTHR45339">
    <property type="entry name" value="HYBRID SIGNAL TRANSDUCTION HISTIDINE KINASE J"/>
    <property type="match status" value="1"/>
</dbReference>
<evidence type="ECO:0000259" key="18">
    <source>
        <dbReference type="PROSITE" id="PS50110"/>
    </source>
</evidence>
<reference evidence="20 21" key="1">
    <citation type="submission" date="2018-01" db="EMBL/GenBank/DDBJ databases">
        <title>Whole genome sequencing of Histamine producing bacteria.</title>
        <authorList>
            <person name="Butler K."/>
        </authorList>
    </citation>
    <scope>NUCLEOTIDE SEQUENCE [LARGE SCALE GENOMIC DNA]</scope>
    <source>
        <strain evidence="20 21">DSM 100436</strain>
    </source>
</reference>
<dbReference type="EMBL" id="PYMA01000003">
    <property type="protein sequence ID" value="PSW20890.1"/>
    <property type="molecule type" value="Genomic_DNA"/>
</dbReference>
<evidence type="ECO:0000256" key="9">
    <source>
        <dbReference type="ARBA" id="ARBA00022777"/>
    </source>
</evidence>
<dbReference type="Pfam" id="PF00072">
    <property type="entry name" value="Response_reg"/>
    <property type="match status" value="1"/>
</dbReference>
<dbReference type="CDD" id="cd00082">
    <property type="entry name" value="HisKA"/>
    <property type="match status" value="1"/>
</dbReference>
<comment type="catalytic activity">
    <reaction evidence="1">
        <text>ATP + protein L-histidine = ADP + protein N-phospho-L-histidine.</text>
        <dbReference type="EC" id="2.7.13.3"/>
    </reaction>
</comment>
<dbReference type="InterPro" id="IPR003594">
    <property type="entry name" value="HATPase_dom"/>
</dbReference>
<dbReference type="PROSITE" id="PS50110">
    <property type="entry name" value="RESPONSE_REGULATORY"/>
    <property type="match status" value="1"/>
</dbReference>
<keyword evidence="21" id="KW-1185">Reference proteome</keyword>
<dbReference type="InterPro" id="IPR003661">
    <property type="entry name" value="HisK_dim/P_dom"/>
</dbReference>
<evidence type="ECO:0000256" key="14">
    <source>
        <dbReference type="PROSITE-ProRule" id="PRU00110"/>
    </source>
</evidence>
<keyword evidence="10" id="KW-0067">ATP-binding</keyword>
<keyword evidence="12" id="KW-0902">Two-component regulatory system</keyword>
<dbReference type="InterPro" id="IPR005467">
    <property type="entry name" value="His_kinase_dom"/>
</dbReference>
<dbReference type="SMART" id="SM00387">
    <property type="entry name" value="HATPase_c"/>
    <property type="match status" value="1"/>
</dbReference>
<dbReference type="CDD" id="cd17546">
    <property type="entry name" value="REC_hyHK_CKI1_RcsC-like"/>
    <property type="match status" value="1"/>
</dbReference>
<dbReference type="GO" id="GO:0005886">
    <property type="term" value="C:plasma membrane"/>
    <property type="evidence" value="ECO:0007669"/>
    <property type="project" value="UniProtKB-SubCell"/>
</dbReference>
<comment type="subcellular location">
    <subcellularLocation>
        <location evidence="2">Cell membrane</location>
        <topology evidence="2">Multi-pass membrane protein</topology>
    </subcellularLocation>
</comment>
<evidence type="ECO:0000256" key="10">
    <source>
        <dbReference type="ARBA" id="ARBA00022840"/>
    </source>
</evidence>
<keyword evidence="8" id="KW-0547">Nucleotide-binding</keyword>
<dbReference type="Proteomes" id="UP000241771">
    <property type="component" value="Unassembled WGS sequence"/>
</dbReference>
<dbReference type="Gene3D" id="1.10.287.130">
    <property type="match status" value="1"/>
</dbReference>
<evidence type="ECO:0000256" key="6">
    <source>
        <dbReference type="ARBA" id="ARBA00022679"/>
    </source>
</evidence>
<dbReference type="PROSITE" id="PS50894">
    <property type="entry name" value="HPT"/>
    <property type="match status" value="1"/>
</dbReference>
<evidence type="ECO:0000259" key="17">
    <source>
        <dbReference type="PROSITE" id="PS50109"/>
    </source>
</evidence>
<dbReference type="GO" id="GO:0005524">
    <property type="term" value="F:ATP binding"/>
    <property type="evidence" value="ECO:0007669"/>
    <property type="project" value="UniProtKB-KW"/>
</dbReference>
<comment type="caution">
    <text evidence="20">The sequence shown here is derived from an EMBL/GenBank/DDBJ whole genome shotgun (WGS) entry which is preliminary data.</text>
</comment>
<dbReference type="PANTHER" id="PTHR45339:SF1">
    <property type="entry name" value="HYBRID SIGNAL TRANSDUCTION HISTIDINE KINASE J"/>
    <property type="match status" value="1"/>
</dbReference>
<feature type="transmembrane region" description="Helical" evidence="16">
    <location>
        <begin position="302"/>
        <end position="321"/>
    </location>
</feature>
<dbReference type="InterPro" id="IPR001789">
    <property type="entry name" value="Sig_transdc_resp-reg_receiver"/>
</dbReference>
<dbReference type="SMART" id="SM00073">
    <property type="entry name" value="HPT"/>
    <property type="match status" value="1"/>
</dbReference>
<evidence type="ECO:0000259" key="19">
    <source>
        <dbReference type="PROSITE" id="PS50894"/>
    </source>
</evidence>
<evidence type="ECO:0000256" key="8">
    <source>
        <dbReference type="ARBA" id="ARBA00022741"/>
    </source>
</evidence>
<gene>
    <name evidence="20" type="ORF">C9I98_08435</name>
</gene>
<dbReference type="Pfam" id="PF00512">
    <property type="entry name" value="HisKA"/>
    <property type="match status" value="1"/>
</dbReference>
<dbReference type="InterPro" id="IPR036097">
    <property type="entry name" value="HisK_dim/P_sf"/>
</dbReference>
<organism evidence="20 21">
    <name type="scientific">Photobacterium sanctipauli</name>
    <dbReference type="NCBI Taxonomy" id="1342794"/>
    <lineage>
        <taxon>Bacteria</taxon>
        <taxon>Pseudomonadati</taxon>
        <taxon>Pseudomonadota</taxon>
        <taxon>Gammaproteobacteria</taxon>
        <taxon>Vibrionales</taxon>
        <taxon>Vibrionaceae</taxon>
        <taxon>Photobacterium</taxon>
    </lineage>
</organism>
<protein>
    <recommendedName>
        <fullName evidence="3">histidine kinase</fullName>
        <ecNumber evidence="3">2.7.13.3</ecNumber>
    </recommendedName>
</protein>
<dbReference type="Pfam" id="PF02518">
    <property type="entry name" value="HATPase_c"/>
    <property type="match status" value="1"/>
</dbReference>
<feature type="modified residue" description="Phosphohistidine" evidence="14">
    <location>
        <position position="886"/>
    </location>
</feature>
<dbReference type="InterPro" id="IPR036641">
    <property type="entry name" value="HPT_dom_sf"/>
</dbReference>
<evidence type="ECO:0000256" key="12">
    <source>
        <dbReference type="ARBA" id="ARBA00023012"/>
    </source>
</evidence>
<evidence type="ECO:0000256" key="13">
    <source>
        <dbReference type="ARBA" id="ARBA00023136"/>
    </source>
</evidence>
<feature type="modified residue" description="4-aspartylphosphate" evidence="15">
    <location>
        <position position="690"/>
    </location>
</feature>
<dbReference type="Pfam" id="PF01627">
    <property type="entry name" value="Hpt"/>
    <property type="match status" value="1"/>
</dbReference>
<dbReference type="Gene3D" id="1.20.120.160">
    <property type="entry name" value="HPT domain"/>
    <property type="match status" value="1"/>
</dbReference>
<evidence type="ECO:0000256" key="16">
    <source>
        <dbReference type="SAM" id="Phobius"/>
    </source>
</evidence>
<evidence type="ECO:0000256" key="5">
    <source>
        <dbReference type="ARBA" id="ARBA00022553"/>
    </source>
</evidence>
<dbReference type="AlphaFoldDB" id="A0A2T3NX87"/>
<keyword evidence="5 15" id="KW-0597">Phosphoprotein</keyword>
<dbReference type="SMART" id="SM00448">
    <property type="entry name" value="REC"/>
    <property type="match status" value="1"/>
</dbReference>
<evidence type="ECO:0000256" key="7">
    <source>
        <dbReference type="ARBA" id="ARBA00022692"/>
    </source>
</evidence>
<dbReference type="InterPro" id="IPR011006">
    <property type="entry name" value="CheY-like_superfamily"/>
</dbReference>
<keyword evidence="7 16" id="KW-0812">Transmembrane</keyword>
<dbReference type="InterPro" id="IPR036890">
    <property type="entry name" value="HATPase_C_sf"/>
</dbReference>